<accession>A0A1S3ZGE4</accession>
<dbReference type="RefSeq" id="XP_016463518.1">
    <property type="nucleotide sequence ID" value="XM_016608032.1"/>
</dbReference>
<sequence length="139" mass="14920">MKVQCRGQLVGETTWEIEQEIQNKYPHQFETPADAITSAMSWSQKRVKGSWARLMEKAAEAATFARSAGAATLLTEAEAVQAIPEGCFTSLVGHGQNKMKHLIAHLSSLSWLVRPPSSPPASPPPPPPPASPPPSPATE</sequence>
<gene>
    <name evidence="2" type="primary">LOC107786547</name>
</gene>
<name>A0A1S3ZGE4_TOBAC</name>
<evidence type="ECO:0000256" key="1">
    <source>
        <dbReference type="SAM" id="MobiDB-lite"/>
    </source>
</evidence>
<dbReference type="AlphaFoldDB" id="A0A1S3ZGE4"/>
<feature type="non-terminal residue" evidence="2">
    <location>
        <position position="139"/>
    </location>
</feature>
<feature type="region of interest" description="Disordered" evidence="1">
    <location>
        <begin position="113"/>
        <end position="139"/>
    </location>
</feature>
<dbReference type="PaxDb" id="4097-A0A1S3ZGE4"/>
<evidence type="ECO:0000313" key="2">
    <source>
        <dbReference type="RefSeq" id="XP_016463518.1"/>
    </source>
</evidence>
<protein>
    <submittedName>
        <fullName evidence="2">Junction-mediating and -regulatory protein-like</fullName>
    </submittedName>
</protein>
<dbReference type="KEGG" id="nta:107786547"/>
<feature type="compositionally biased region" description="Pro residues" evidence="1">
    <location>
        <begin position="116"/>
        <end position="139"/>
    </location>
</feature>
<proteinExistence type="predicted"/>
<reference evidence="2" key="1">
    <citation type="submission" date="2025-08" db="UniProtKB">
        <authorList>
            <consortium name="RefSeq"/>
        </authorList>
    </citation>
    <scope>IDENTIFICATION</scope>
</reference>
<organism evidence="2">
    <name type="scientific">Nicotiana tabacum</name>
    <name type="common">Common tobacco</name>
    <dbReference type="NCBI Taxonomy" id="4097"/>
    <lineage>
        <taxon>Eukaryota</taxon>
        <taxon>Viridiplantae</taxon>
        <taxon>Streptophyta</taxon>
        <taxon>Embryophyta</taxon>
        <taxon>Tracheophyta</taxon>
        <taxon>Spermatophyta</taxon>
        <taxon>Magnoliopsida</taxon>
        <taxon>eudicotyledons</taxon>
        <taxon>Gunneridae</taxon>
        <taxon>Pentapetalae</taxon>
        <taxon>asterids</taxon>
        <taxon>lamiids</taxon>
        <taxon>Solanales</taxon>
        <taxon>Solanaceae</taxon>
        <taxon>Nicotianoideae</taxon>
        <taxon>Nicotianeae</taxon>
        <taxon>Nicotiana</taxon>
    </lineage>
</organism>